<evidence type="ECO:0000313" key="1">
    <source>
        <dbReference type="EMBL" id="WAH43353.1"/>
    </source>
</evidence>
<name>A0ABY6ZL94_9BACL</name>
<dbReference type="RefSeq" id="WP_268007237.1">
    <property type="nucleotide sequence ID" value="NZ_BSUT01000001.1"/>
</dbReference>
<evidence type="ECO:0008006" key="3">
    <source>
        <dbReference type="Google" id="ProtNLM"/>
    </source>
</evidence>
<dbReference type="EMBL" id="CP104067">
    <property type="protein sequence ID" value="WAH43353.1"/>
    <property type="molecule type" value="Genomic_DNA"/>
</dbReference>
<accession>A0ABY6ZL94</accession>
<evidence type="ECO:0000313" key="2">
    <source>
        <dbReference type="Proteomes" id="UP001164761"/>
    </source>
</evidence>
<reference evidence="1" key="1">
    <citation type="submission" date="2022-08" db="EMBL/GenBank/DDBJ databases">
        <title>Alicyclobacillus fastidiosus DSM 17978, complete genome.</title>
        <authorList>
            <person name="Wang Q."/>
            <person name="Cai R."/>
            <person name="Wang Z."/>
        </authorList>
    </citation>
    <scope>NUCLEOTIDE SEQUENCE</scope>
    <source>
        <strain evidence="1">DSM 17978</strain>
    </source>
</reference>
<organism evidence="1 2">
    <name type="scientific">Alicyclobacillus fastidiosus</name>
    <dbReference type="NCBI Taxonomy" id="392011"/>
    <lineage>
        <taxon>Bacteria</taxon>
        <taxon>Bacillati</taxon>
        <taxon>Bacillota</taxon>
        <taxon>Bacilli</taxon>
        <taxon>Bacillales</taxon>
        <taxon>Alicyclobacillaceae</taxon>
        <taxon>Alicyclobacillus</taxon>
    </lineage>
</organism>
<keyword evidence="2" id="KW-1185">Reference proteome</keyword>
<proteinExistence type="predicted"/>
<protein>
    <recommendedName>
        <fullName evidence="3">Spore coat protein D</fullName>
    </recommendedName>
</protein>
<dbReference type="Proteomes" id="UP001164761">
    <property type="component" value="Chromosome"/>
</dbReference>
<sequence>MYCPTHICPPNVRVRDFYAAQVQRYVHPQVTINRLHRVLINQHSFPQITRNVTDFSQYNVVAPSRPYPYYY</sequence>
<gene>
    <name evidence="1" type="ORF">NZD89_08165</name>
</gene>